<dbReference type="Gene3D" id="3.30.450.20">
    <property type="entry name" value="PAS domain"/>
    <property type="match status" value="1"/>
</dbReference>
<dbReference type="CDD" id="cd00130">
    <property type="entry name" value="PAS"/>
    <property type="match status" value="1"/>
</dbReference>
<evidence type="ECO:0008006" key="10">
    <source>
        <dbReference type="Google" id="ProtNLM"/>
    </source>
</evidence>
<comment type="caution">
    <text evidence="8">The sequence shown here is derived from an EMBL/GenBank/DDBJ whole genome shotgun (WGS) entry which is preliminary data.</text>
</comment>
<dbReference type="SMART" id="SM00052">
    <property type="entry name" value="EAL"/>
    <property type="match status" value="1"/>
</dbReference>
<dbReference type="InterPro" id="IPR029787">
    <property type="entry name" value="Nucleotide_cyclase"/>
</dbReference>
<name>A0A2G8T9Q7_9BURK</name>
<dbReference type="SUPFAM" id="SSF141868">
    <property type="entry name" value="EAL domain-like"/>
    <property type="match status" value="1"/>
</dbReference>
<dbReference type="GO" id="GO:0000160">
    <property type="term" value="P:phosphorelay signal transduction system"/>
    <property type="evidence" value="ECO:0007669"/>
    <property type="project" value="InterPro"/>
</dbReference>
<proteinExistence type="predicted"/>
<dbReference type="PROSITE" id="PS50112">
    <property type="entry name" value="PAS"/>
    <property type="match status" value="1"/>
</dbReference>
<reference evidence="8 9" key="1">
    <citation type="submission" date="2017-10" db="EMBL/GenBank/DDBJ databases">
        <title>Massilia psychrophilum sp. nov., a novel purple-pigmented bacterium isolated from Tianshan glacier, Xinjiang Municipality, China.</title>
        <authorList>
            <person name="Wang H."/>
        </authorList>
    </citation>
    <scope>NUCLEOTIDE SEQUENCE [LARGE SCALE GENOMIC DNA]</scope>
    <source>
        <strain evidence="8 9">JCM 30074</strain>
    </source>
</reference>
<dbReference type="InterPro" id="IPR000700">
    <property type="entry name" value="PAS-assoc_C"/>
</dbReference>
<evidence type="ECO:0000256" key="1">
    <source>
        <dbReference type="PROSITE-ProRule" id="PRU00169"/>
    </source>
</evidence>
<feature type="domain" description="EAL" evidence="6">
    <location>
        <begin position="729"/>
        <end position="982"/>
    </location>
</feature>
<evidence type="ECO:0000259" key="6">
    <source>
        <dbReference type="PROSITE" id="PS50883"/>
    </source>
</evidence>
<dbReference type="InterPro" id="IPR001789">
    <property type="entry name" value="Sig_transdc_resp-reg_receiver"/>
</dbReference>
<dbReference type="Proteomes" id="UP000230390">
    <property type="component" value="Unassembled WGS sequence"/>
</dbReference>
<dbReference type="AlphaFoldDB" id="A0A2G8T9Q7"/>
<dbReference type="PANTHER" id="PTHR44757">
    <property type="entry name" value="DIGUANYLATE CYCLASE DGCP"/>
    <property type="match status" value="1"/>
</dbReference>
<dbReference type="NCBIfam" id="TIGR00229">
    <property type="entry name" value="sensory_box"/>
    <property type="match status" value="1"/>
</dbReference>
<gene>
    <name evidence="8" type="ORF">CR105_22930</name>
</gene>
<evidence type="ECO:0000259" key="5">
    <source>
        <dbReference type="PROSITE" id="PS50113"/>
    </source>
</evidence>
<dbReference type="InterPro" id="IPR001633">
    <property type="entry name" value="EAL_dom"/>
</dbReference>
<dbReference type="GO" id="GO:0006355">
    <property type="term" value="P:regulation of DNA-templated transcription"/>
    <property type="evidence" value="ECO:0007669"/>
    <property type="project" value="InterPro"/>
</dbReference>
<keyword evidence="1" id="KW-0597">Phosphoprotein</keyword>
<feature type="region of interest" description="Disordered" evidence="2">
    <location>
        <begin position="1"/>
        <end position="43"/>
    </location>
</feature>
<dbReference type="InterPro" id="IPR035919">
    <property type="entry name" value="EAL_sf"/>
</dbReference>
<organism evidence="8 9">
    <name type="scientific">Massilia eurypsychrophila</name>
    <dbReference type="NCBI Taxonomy" id="1485217"/>
    <lineage>
        <taxon>Bacteria</taxon>
        <taxon>Pseudomonadati</taxon>
        <taxon>Pseudomonadota</taxon>
        <taxon>Betaproteobacteria</taxon>
        <taxon>Burkholderiales</taxon>
        <taxon>Oxalobacteraceae</taxon>
        <taxon>Telluria group</taxon>
        <taxon>Massilia</taxon>
    </lineage>
</organism>
<dbReference type="InterPro" id="IPR029016">
    <property type="entry name" value="GAF-like_dom_sf"/>
</dbReference>
<sequence length="1008" mass="109475">MAVAGARARYWRRRQSERRTERAPACPAGRSGRAGAPAAGRGRRALRQAAVDPGRAARCAGARTGRRHSLQSVTRTPNCHAMNRPAREPTIDILVVEDSATQAQYLAQLLEAGGYRVRVAANGRAALDAARSSAPTLIVSDIAMPEMDGFAMCHAIKQDPLLRDVPVILLTALSSLHDVIKGLDCGADNFLRKPFDDRYLLGRIGAVLAGRTQRSAAPPSAMQVTIAGQTHAITAERRQIFDLLLSTYEEAIRMAAQLRQQQERIAHSYDALEGLYKIAEALNPALTEGAVADLALDRLLAFPGVLGASIRLFGAAGATRLVASRDFVPTTDDGAACAGCRGDAPVRGAPQLVQSCGMVPHPHACIALGTGAGSRGVLCLLTVEGALGAEQWHVLETVGSQIAVALERSRLYGDMEAQVRDRTDAWQSERQLLSAVVNTTGALVCLIDAAGVIRLFNPACERVLGWTAAEAIGQPCWEVFGRANGSAALREFFEHAPRNADKPSHLRGEWLARDGGVRSILWSTTWLHRADGTIEYFVATGIDTTELRGAEARLNYVSNFDVLTGLPNRILLRERLLQLKEKAAPGTQVLGFLMLKGDRLRVIGDSLGIEAEKAMLTQMAARLGQWAQGADSVGRIGERTFAIAALRDSVGGLSSLARLVLTVMREPFEYEGQELYIEPCIGIALLPNDGEDYDSLAHAAEAAVRRARANDAERYEFYRPELNKGAHERFQLEGAMRRALERDEFVLHYQPQVSLASGAIIGMEALVRWQHPELGLIAPGVFIGLAEETGLILPLGEWVMRRACEQSCEWQRASLPPVPVSVNLSARQFTDNIADTVGRILAQTGLAPQLLELELTESASMEDPQRTFEILCELKKMGVQLAIDDFGTGYSNLNYLKRFPVDKLKLDQSFVKDITTDQDDLAIARAVIAMAHGLRLTVIAEGVETAGQLALLAENGCDEIQGYYFSRPVDAETCARMLGEGRALQVSGLLRQPATRARRLRRVTRPAA</sequence>
<dbReference type="Pfam" id="PF00990">
    <property type="entry name" value="GGDEF"/>
    <property type="match status" value="1"/>
</dbReference>
<dbReference type="SMART" id="SM00267">
    <property type="entry name" value="GGDEF"/>
    <property type="match status" value="1"/>
</dbReference>
<dbReference type="InterPro" id="IPR000014">
    <property type="entry name" value="PAS"/>
</dbReference>
<dbReference type="Pfam" id="PF00563">
    <property type="entry name" value="EAL"/>
    <property type="match status" value="1"/>
</dbReference>
<dbReference type="PROSITE" id="PS50883">
    <property type="entry name" value="EAL"/>
    <property type="match status" value="1"/>
</dbReference>
<feature type="domain" description="PAS" evidence="4">
    <location>
        <begin position="429"/>
        <end position="474"/>
    </location>
</feature>
<dbReference type="Gene3D" id="3.30.70.270">
    <property type="match status" value="1"/>
</dbReference>
<evidence type="ECO:0000259" key="3">
    <source>
        <dbReference type="PROSITE" id="PS50110"/>
    </source>
</evidence>
<protein>
    <recommendedName>
        <fullName evidence="10">EAL domain-containing protein</fullName>
    </recommendedName>
</protein>
<feature type="compositionally biased region" description="Low complexity" evidence="2">
    <location>
        <begin position="23"/>
        <end position="40"/>
    </location>
</feature>
<keyword evidence="9" id="KW-1185">Reference proteome</keyword>
<dbReference type="Pfam" id="PF00989">
    <property type="entry name" value="PAS"/>
    <property type="match status" value="1"/>
</dbReference>
<dbReference type="InterPro" id="IPR035965">
    <property type="entry name" value="PAS-like_dom_sf"/>
</dbReference>
<dbReference type="InterPro" id="IPR052155">
    <property type="entry name" value="Biofilm_reg_signaling"/>
</dbReference>
<feature type="domain" description="PAC" evidence="5">
    <location>
        <begin position="504"/>
        <end position="556"/>
    </location>
</feature>
<dbReference type="CDD" id="cd01949">
    <property type="entry name" value="GGDEF"/>
    <property type="match status" value="1"/>
</dbReference>
<dbReference type="SMART" id="SM00091">
    <property type="entry name" value="PAS"/>
    <property type="match status" value="1"/>
</dbReference>
<dbReference type="EMBL" id="PDOC01000022">
    <property type="protein sequence ID" value="PIL42703.1"/>
    <property type="molecule type" value="Genomic_DNA"/>
</dbReference>
<evidence type="ECO:0000313" key="9">
    <source>
        <dbReference type="Proteomes" id="UP000230390"/>
    </source>
</evidence>
<evidence type="ECO:0000313" key="8">
    <source>
        <dbReference type="EMBL" id="PIL42703.1"/>
    </source>
</evidence>
<dbReference type="PROSITE" id="PS50110">
    <property type="entry name" value="RESPONSE_REGULATORY"/>
    <property type="match status" value="1"/>
</dbReference>
<feature type="domain" description="GGDEF" evidence="7">
    <location>
        <begin position="588"/>
        <end position="720"/>
    </location>
</feature>
<dbReference type="Gene3D" id="3.40.50.2300">
    <property type="match status" value="1"/>
</dbReference>
<dbReference type="SUPFAM" id="SSF52172">
    <property type="entry name" value="CheY-like"/>
    <property type="match status" value="1"/>
</dbReference>
<dbReference type="PROSITE" id="PS50113">
    <property type="entry name" value="PAC"/>
    <property type="match status" value="1"/>
</dbReference>
<dbReference type="OrthoDB" id="9813903at2"/>
<evidence type="ECO:0000256" key="2">
    <source>
        <dbReference type="SAM" id="MobiDB-lite"/>
    </source>
</evidence>
<dbReference type="Gene3D" id="3.30.450.40">
    <property type="match status" value="1"/>
</dbReference>
<dbReference type="SUPFAM" id="SSF55781">
    <property type="entry name" value="GAF domain-like"/>
    <property type="match status" value="1"/>
</dbReference>
<accession>A0A2G8T9Q7</accession>
<dbReference type="CDD" id="cd01948">
    <property type="entry name" value="EAL"/>
    <property type="match status" value="1"/>
</dbReference>
<dbReference type="InterPro" id="IPR000160">
    <property type="entry name" value="GGDEF_dom"/>
</dbReference>
<dbReference type="InterPro" id="IPR011006">
    <property type="entry name" value="CheY-like_superfamily"/>
</dbReference>
<dbReference type="PROSITE" id="PS50887">
    <property type="entry name" value="GGDEF"/>
    <property type="match status" value="1"/>
</dbReference>
<feature type="domain" description="Response regulatory" evidence="3">
    <location>
        <begin position="92"/>
        <end position="208"/>
    </location>
</feature>
<dbReference type="NCBIfam" id="TIGR00254">
    <property type="entry name" value="GGDEF"/>
    <property type="match status" value="1"/>
</dbReference>
<dbReference type="PANTHER" id="PTHR44757:SF2">
    <property type="entry name" value="BIOFILM ARCHITECTURE MAINTENANCE PROTEIN MBAA"/>
    <property type="match status" value="1"/>
</dbReference>
<dbReference type="InterPro" id="IPR013767">
    <property type="entry name" value="PAS_fold"/>
</dbReference>
<evidence type="ECO:0000259" key="4">
    <source>
        <dbReference type="PROSITE" id="PS50112"/>
    </source>
</evidence>
<dbReference type="SUPFAM" id="SSF55073">
    <property type="entry name" value="Nucleotide cyclase"/>
    <property type="match status" value="1"/>
</dbReference>
<dbReference type="SUPFAM" id="SSF55785">
    <property type="entry name" value="PYP-like sensor domain (PAS domain)"/>
    <property type="match status" value="1"/>
</dbReference>
<dbReference type="FunFam" id="3.20.20.450:FF:000001">
    <property type="entry name" value="Cyclic di-GMP phosphodiesterase yahA"/>
    <property type="match status" value="1"/>
</dbReference>
<feature type="modified residue" description="4-aspartylphosphate" evidence="1">
    <location>
        <position position="141"/>
    </location>
</feature>
<dbReference type="Pfam" id="PF00072">
    <property type="entry name" value="Response_reg"/>
    <property type="match status" value="1"/>
</dbReference>
<evidence type="ECO:0000259" key="7">
    <source>
        <dbReference type="PROSITE" id="PS50887"/>
    </source>
</evidence>
<dbReference type="Gene3D" id="3.20.20.450">
    <property type="entry name" value="EAL domain"/>
    <property type="match status" value="1"/>
</dbReference>
<dbReference type="SMART" id="SM00448">
    <property type="entry name" value="REC"/>
    <property type="match status" value="1"/>
</dbReference>
<dbReference type="InterPro" id="IPR043128">
    <property type="entry name" value="Rev_trsase/Diguanyl_cyclase"/>
</dbReference>